<dbReference type="Gene3D" id="3.60.120.10">
    <property type="entry name" value="Anthranilate synthase"/>
    <property type="match status" value="1"/>
</dbReference>
<keyword evidence="3" id="KW-1185">Reference proteome</keyword>
<dbReference type="PANTHER" id="PTHR11236:SF9">
    <property type="entry name" value="ANTHRANILATE SYNTHASE COMPONENT 1"/>
    <property type="match status" value="1"/>
</dbReference>
<accession>A0A5R8KJA0</accession>
<evidence type="ECO:0000313" key="2">
    <source>
        <dbReference type="EMBL" id="TLD72362.1"/>
    </source>
</evidence>
<gene>
    <name evidence="2" type="ORF">FEM03_03120</name>
</gene>
<dbReference type="OrthoDB" id="9803598at2"/>
<feature type="domain" description="Chorismate-utilising enzyme C-terminal" evidence="1">
    <location>
        <begin position="139"/>
        <end position="394"/>
    </location>
</feature>
<name>A0A5R8KJA0_9BACT</name>
<sequence length="405" mass="44516">MTVLSAQLPVAAAFPAPVQVAASWRGREGLAFLDSSMRSGEQGRSMIAVEPESILRGRLMEDADGLKRLLKERKGEPGGLFGWVGFDGAFVFGVYDRTYVFDHARQVWCGEAPELGGGGDDETEGGLEGRLKFGPLMEKSDFCGRVERALEYIAAGDIYQVNLSYPWEAMWPEGRDAWGFYERLRAVSPAPHSAFYDLDGVQICCASPECFLTMEGRRVVTRPIKGTRPRGADAASDWSQAADLLASPKERAELVMITDLLRNDLGRVCEFGSVKVSGLCELERYAQVQHLVSTVEGELRPEVDHVEALLQCFPGGSISGAPKKRALEIIGELEPNPRGIYTGAMGYFGFDGTSQFNIVIRTAWVQGDRMRFYTGAGIVADSVPEREWEETQHKAAGLLKAAERF</sequence>
<dbReference type="GO" id="GO:0000162">
    <property type="term" value="P:L-tryptophan biosynthetic process"/>
    <property type="evidence" value="ECO:0007669"/>
    <property type="project" value="TreeGrafter"/>
</dbReference>
<dbReference type="RefSeq" id="WP_138084718.1">
    <property type="nucleotide sequence ID" value="NZ_VAUV01000002.1"/>
</dbReference>
<organism evidence="2 3">
    <name type="scientific">Phragmitibacter flavus</name>
    <dbReference type="NCBI Taxonomy" id="2576071"/>
    <lineage>
        <taxon>Bacteria</taxon>
        <taxon>Pseudomonadati</taxon>
        <taxon>Verrucomicrobiota</taxon>
        <taxon>Verrucomicrobiia</taxon>
        <taxon>Verrucomicrobiales</taxon>
        <taxon>Verrucomicrobiaceae</taxon>
        <taxon>Phragmitibacter</taxon>
    </lineage>
</organism>
<dbReference type="Proteomes" id="UP000306196">
    <property type="component" value="Unassembled WGS sequence"/>
</dbReference>
<reference evidence="2 3" key="1">
    <citation type="submission" date="2019-05" db="EMBL/GenBank/DDBJ databases">
        <title>Verrucobacter flavum gen. nov., sp. nov. a new member of the family Verrucomicrobiaceae.</title>
        <authorList>
            <person name="Szuroczki S."/>
            <person name="Abbaszade G."/>
            <person name="Szabo A."/>
            <person name="Felfoldi T."/>
            <person name="Schumann P."/>
            <person name="Boka K."/>
            <person name="Keki Z."/>
            <person name="Toumi M."/>
            <person name="Toth E."/>
        </authorList>
    </citation>
    <scope>NUCLEOTIDE SEQUENCE [LARGE SCALE GENOMIC DNA]</scope>
    <source>
        <strain evidence="2 3">MG-N-17</strain>
    </source>
</reference>
<dbReference type="SUPFAM" id="SSF56322">
    <property type="entry name" value="ADC synthase"/>
    <property type="match status" value="1"/>
</dbReference>
<evidence type="ECO:0000259" key="1">
    <source>
        <dbReference type="Pfam" id="PF00425"/>
    </source>
</evidence>
<dbReference type="AlphaFoldDB" id="A0A5R8KJA0"/>
<dbReference type="PANTHER" id="PTHR11236">
    <property type="entry name" value="AMINOBENZOATE/ANTHRANILATE SYNTHASE"/>
    <property type="match status" value="1"/>
</dbReference>
<dbReference type="Pfam" id="PF00425">
    <property type="entry name" value="Chorismate_bind"/>
    <property type="match status" value="1"/>
</dbReference>
<proteinExistence type="predicted"/>
<dbReference type="EMBL" id="VAUV01000002">
    <property type="protein sequence ID" value="TLD72362.1"/>
    <property type="molecule type" value="Genomic_DNA"/>
</dbReference>
<evidence type="ECO:0000313" key="3">
    <source>
        <dbReference type="Proteomes" id="UP000306196"/>
    </source>
</evidence>
<dbReference type="InterPro" id="IPR019999">
    <property type="entry name" value="Anth_synth_I-like"/>
</dbReference>
<protein>
    <submittedName>
        <fullName evidence="2">Anthranilate synthase component I family protein</fullName>
    </submittedName>
</protein>
<dbReference type="InterPro" id="IPR005801">
    <property type="entry name" value="ADC_synthase"/>
</dbReference>
<dbReference type="InterPro" id="IPR015890">
    <property type="entry name" value="Chorismate_C"/>
</dbReference>
<comment type="caution">
    <text evidence="2">The sequence shown here is derived from an EMBL/GenBank/DDBJ whole genome shotgun (WGS) entry which is preliminary data.</text>
</comment>
<dbReference type="PRINTS" id="PR00095">
    <property type="entry name" value="ANTSNTHASEI"/>
</dbReference>